<evidence type="ECO:0000259" key="1">
    <source>
        <dbReference type="Pfam" id="PF01636"/>
    </source>
</evidence>
<dbReference type="Gene3D" id="3.30.200.20">
    <property type="entry name" value="Phosphorylase Kinase, domain 1"/>
    <property type="match status" value="1"/>
</dbReference>
<protein>
    <submittedName>
        <fullName evidence="2">Acyl-CoA dehydrogenase</fullName>
    </submittedName>
</protein>
<dbReference type="Pfam" id="PF01636">
    <property type="entry name" value="APH"/>
    <property type="match status" value="1"/>
</dbReference>
<dbReference type="Proteomes" id="UP000598775">
    <property type="component" value="Unassembled WGS sequence"/>
</dbReference>
<keyword evidence="3" id="KW-1185">Reference proteome</keyword>
<name>A0A917F1T2_9MICO</name>
<dbReference type="EMBL" id="BMGP01000010">
    <property type="protein sequence ID" value="GGF41667.1"/>
    <property type="molecule type" value="Genomic_DNA"/>
</dbReference>
<dbReference type="PANTHER" id="PTHR47829:SF1">
    <property type="entry name" value="HAD FAMILY PHOSPHATASE"/>
    <property type="match status" value="1"/>
</dbReference>
<reference evidence="2 3" key="1">
    <citation type="journal article" date="2014" name="Int. J. Syst. Evol. Microbiol.">
        <title>Complete genome sequence of Corynebacterium casei LMG S-19264T (=DSM 44701T), isolated from a smear-ripened cheese.</title>
        <authorList>
            <consortium name="US DOE Joint Genome Institute (JGI-PGF)"/>
            <person name="Walter F."/>
            <person name="Albersmeier A."/>
            <person name="Kalinowski J."/>
            <person name="Ruckert C."/>
        </authorList>
    </citation>
    <scope>NUCLEOTIDE SEQUENCE [LARGE SCALE GENOMIC DNA]</scope>
    <source>
        <strain evidence="2 3">CGMCC 1.12976</strain>
    </source>
</reference>
<accession>A0A917F1T2</accession>
<evidence type="ECO:0000313" key="2">
    <source>
        <dbReference type="EMBL" id="GGF41667.1"/>
    </source>
</evidence>
<evidence type="ECO:0000313" key="3">
    <source>
        <dbReference type="Proteomes" id="UP000598775"/>
    </source>
</evidence>
<dbReference type="InterPro" id="IPR041726">
    <property type="entry name" value="ACAD10_11_N"/>
</dbReference>
<dbReference type="RefSeq" id="WP_229715590.1">
    <property type="nucleotide sequence ID" value="NZ_BMGP01000010.1"/>
</dbReference>
<feature type="domain" description="Aminoglycoside phosphotransferase" evidence="1">
    <location>
        <begin position="35"/>
        <end position="250"/>
    </location>
</feature>
<gene>
    <name evidence="2" type="ORF">GCM10011399_37930</name>
</gene>
<dbReference type="SUPFAM" id="SSF56112">
    <property type="entry name" value="Protein kinase-like (PK-like)"/>
    <property type="match status" value="1"/>
</dbReference>
<comment type="caution">
    <text evidence="2">The sequence shown here is derived from an EMBL/GenBank/DDBJ whole genome shotgun (WGS) entry which is preliminary data.</text>
</comment>
<dbReference type="InterPro" id="IPR052898">
    <property type="entry name" value="ACAD10-like"/>
</dbReference>
<dbReference type="PANTHER" id="PTHR47829">
    <property type="entry name" value="HYDROLASE, PUTATIVE (AFU_ORTHOLOGUE AFUA_1G12880)-RELATED"/>
    <property type="match status" value="1"/>
</dbReference>
<dbReference type="InterPro" id="IPR011009">
    <property type="entry name" value="Kinase-like_dom_sf"/>
</dbReference>
<dbReference type="InterPro" id="IPR002575">
    <property type="entry name" value="Aminoglycoside_PTrfase"/>
</dbReference>
<organism evidence="2 3">
    <name type="scientific">Subtercola lobariae</name>
    <dbReference type="NCBI Taxonomy" id="1588641"/>
    <lineage>
        <taxon>Bacteria</taxon>
        <taxon>Bacillati</taxon>
        <taxon>Actinomycetota</taxon>
        <taxon>Actinomycetes</taxon>
        <taxon>Micrococcales</taxon>
        <taxon>Microbacteriaceae</taxon>
        <taxon>Subtercola</taxon>
    </lineage>
</organism>
<dbReference type="Gene3D" id="3.90.1200.10">
    <property type="match status" value="1"/>
</dbReference>
<dbReference type="AlphaFoldDB" id="A0A917F1T2"/>
<proteinExistence type="predicted"/>
<dbReference type="CDD" id="cd05154">
    <property type="entry name" value="ACAD10_11_N-like"/>
    <property type="match status" value="1"/>
</dbReference>
<sequence>MNEPSVLATTDTPGVDLGRLTQWFASHSLAGPLTAQLIAGGKSNLTYDLSDGTTSWVLRRPPLGHVLATAHDMAREYRVMSALGNTDVPVPATYGLCTDDAVIGAPFYLMQKIEGVAFRTADELVLLGYERVRTISLRLVDALVALHRVDPVSVGLGDFGRSEGFLERQVRRWGVQLDRSRSRELPDTDALRAALAAGIPEQSAPGIVHGDYRLDNVLIDTADRPAAIIDWEMATIGDPITDLALMIVYQKLSRLPGSAAVFDAAAAPGYIGEDEVRERYISQGGRDTPNFAFYLGLAAFKLAVIAEGITYRHRLGQTEGTGFDGIDVLTEPVARIGLAALKENH</sequence>